<dbReference type="PATRIC" id="fig|37916.4.peg.3756"/>
<accession>A0A0J6VTD9</accession>
<dbReference type="InterPro" id="IPR012551">
    <property type="entry name" value="DUF1707_SHOCT-like"/>
</dbReference>
<dbReference type="Proteomes" id="UP000036513">
    <property type="component" value="Unassembled WGS sequence"/>
</dbReference>
<keyword evidence="1" id="KW-0472">Membrane</keyword>
<feature type="transmembrane region" description="Helical" evidence="1">
    <location>
        <begin position="74"/>
        <end position="94"/>
    </location>
</feature>
<protein>
    <recommendedName>
        <fullName evidence="2">DUF1707 domain-containing protein</fullName>
    </recommendedName>
</protein>
<keyword evidence="1" id="KW-1133">Transmembrane helix</keyword>
<evidence type="ECO:0000313" key="4">
    <source>
        <dbReference type="Proteomes" id="UP000036513"/>
    </source>
</evidence>
<evidence type="ECO:0000313" key="3">
    <source>
        <dbReference type="EMBL" id="KMO73459.1"/>
    </source>
</evidence>
<evidence type="ECO:0000256" key="1">
    <source>
        <dbReference type="SAM" id="Phobius"/>
    </source>
</evidence>
<organism evidence="3 4">
    <name type="scientific">Mycolicibacterium chlorophenolicum</name>
    <dbReference type="NCBI Taxonomy" id="37916"/>
    <lineage>
        <taxon>Bacteria</taxon>
        <taxon>Bacillati</taxon>
        <taxon>Actinomycetota</taxon>
        <taxon>Actinomycetes</taxon>
        <taxon>Mycobacteriales</taxon>
        <taxon>Mycobacteriaceae</taxon>
        <taxon>Mycolicibacterium</taxon>
    </lineage>
</organism>
<dbReference type="AlphaFoldDB" id="A0A0J6VTD9"/>
<dbReference type="Pfam" id="PF08044">
    <property type="entry name" value="DUF1707"/>
    <property type="match status" value="1"/>
</dbReference>
<dbReference type="STRING" id="37916.MCHLDSM_03805"/>
<keyword evidence="1" id="KW-0812">Transmembrane</keyword>
<keyword evidence="4" id="KW-1185">Reference proteome</keyword>
<comment type="caution">
    <text evidence="3">The sequence shown here is derived from an EMBL/GenBank/DDBJ whole genome shotgun (WGS) entry which is preliminary data.</text>
</comment>
<proteinExistence type="predicted"/>
<name>A0A0J6VTD9_9MYCO</name>
<evidence type="ECO:0000259" key="2">
    <source>
        <dbReference type="Pfam" id="PF08044"/>
    </source>
</evidence>
<sequence>MRQAVDVRAADVDRERLVTELQRHAAAGRLSIDEFSERARAAYQAHMMGELAALSADLPPDTNPRADAPIPRRVWIVLVSIAVVVALLGLSAVANAGPLVGGMGCRW</sequence>
<dbReference type="EMBL" id="JYNL01000039">
    <property type="protein sequence ID" value="KMO73459.1"/>
    <property type="molecule type" value="Genomic_DNA"/>
</dbReference>
<gene>
    <name evidence="3" type="ORF">MCHLDSM_03805</name>
</gene>
<feature type="domain" description="DUF1707" evidence="2">
    <location>
        <begin position="7"/>
        <end position="59"/>
    </location>
</feature>
<reference evidence="3 4" key="1">
    <citation type="journal article" date="2015" name="Genome Biol. Evol.">
        <title>Characterization of Three Mycobacterium spp. with Potential Use in Bioremediation by Genome Sequencing and Comparative Genomics.</title>
        <authorList>
            <person name="Das S."/>
            <person name="Pettersson B.M."/>
            <person name="Behra P.R."/>
            <person name="Ramesh M."/>
            <person name="Dasgupta S."/>
            <person name="Bhattacharya A."/>
            <person name="Kirsebom L.A."/>
        </authorList>
    </citation>
    <scope>NUCLEOTIDE SEQUENCE [LARGE SCALE GENOMIC DNA]</scope>
    <source>
        <strain evidence="3 4">DSM 43826</strain>
    </source>
</reference>